<evidence type="ECO:0000313" key="2">
    <source>
        <dbReference type="Proteomes" id="UP000046155"/>
    </source>
</evidence>
<gene>
    <name evidence="1" type="ORF">SSCH_550008</name>
</gene>
<proteinExistence type="predicted"/>
<accession>A0A0B7MGA4</accession>
<protein>
    <submittedName>
        <fullName evidence="1">Uncharacterized protein</fullName>
    </submittedName>
</protein>
<dbReference type="Proteomes" id="UP000046155">
    <property type="component" value="Unassembled WGS sequence"/>
</dbReference>
<sequence>MTPLHIIGTHLDIRKVVLLLVLFEAGKNRYKLGFKDEVLKYFKFLINDYGFKCIETDITFVRYESRVVFVNVYHGRGSYELGLEIGFIGNSRTDEVKYSLKDIIELETNESFTPFQTSNAEGIKKFIPIMAELVTKYAIDAILGDELFYNRLDKFTTKNFNQYIANMNLASIRPKAAIAWKEKDYKRFVELYGAVAEKYLSQSEKKKIEYALNHRGHV</sequence>
<organism evidence="1 2">
    <name type="scientific">Syntrophaceticus schinkii</name>
    <dbReference type="NCBI Taxonomy" id="499207"/>
    <lineage>
        <taxon>Bacteria</taxon>
        <taxon>Bacillati</taxon>
        <taxon>Bacillota</taxon>
        <taxon>Clostridia</taxon>
        <taxon>Thermoanaerobacterales</taxon>
        <taxon>Thermoanaerobacterales Family III. Incertae Sedis</taxon>
        <taxon>Syntrophaceticus</taxon>
    </lineage>
</organism>
<name>A0A0B7MGA4_9FIRM</name>
<evidence type="ECO:0000313" key="1">
    <source>
        <dbReference type="EMBL" id="CEO89654.1"/>
    </source>
</evidence>
<reference evidence="2" key="1">
    <citation type="submission" date="2015-01" db="EMBL/GenBank/DDBJ databases">
        <authorList>
            <person name="Manzoor Shahid"/>
            <person name="Zubair Saima"/>
        </authorList>
    </citation>
    <scope>NUCLEOTIDE SEQUENCE [LARGE SCALE GENOMIC DNA]</scope>
    <source>
        <strain evidence="2">Sp3</strain>
    </source>
</reference>
<dbReference type="EMBL" id="CDRZ01000253">
    <property type="protein sequence ID" value="CEO89654.1"/>
    <property type="molecule type" value="Genomic_DNA"/>
</dbReference>
<keyword evidence="2" id="KW-1185">Reference proteome</keyword>
<dbReference type="AlphaFoldDB" id="A0A0B7MGA4"/>